<dbReference type="Pfam" id="PF13560">
    <property type="entry name" value="HTH_31"/>
    <property type="match status" value="1"/>
</dbReference>
<dbReference type="Gene3D" id="1.10.260.40">
    <property type="entry name" value="lambda repressor-like DNA-binding domains"/>
    <property type="match status" value="1"/>
</dbReference>
<name>A0ABN4JR34_9BURK</name>
<proteinExistence type="predicted"/>
<dbReference type="SMART" id="SM00530">
    <property type="entry name" value="HTH_XRE"/>
    <property type="match status" value="1"/>
</dbReference>
<evidence type="ECO:0000259" key="1">
    <source>
        <dbReference type="PROSITE" id="PS50943"/>
    </source>
</evidence>
<dbReference type="InterPro" id="IPR001387">
    <property type="entry name" value="Cro/C1-type_HTH"/>
</dbReference>
<evidence type="ECO:0000313" key="3">
    <source>
        <dbReference type="Proteomes" id="UP000060277"/>
    </source>
</evidence>
<organism evidence="2 3">
    <name type="scientific">Pandoraea norimbergensis</name>
    <dbReference type="NCBI Taxonomy" id="93219"/>
    <lineage>
        <taxon>Bacteria</taxon>
        <taxon>Pseudomonadati</taxon>
        <taxon>Pseudomonadota</taxon>
        <taxon>Betaproteobacteria</taxon>
        <taxon>Burkholderiales</taxon>
        <taxon>Burkholderiaceae</taxon>
        <taxon>Pandoraea</taxon>
    </lineage>
</organism>
<dbReference type="Proteomes" id="UP000060277">
    <property type="component" value="Chromosome"/>
</dbReference>
<dbReference type="PROSITE" id="PS50943">
    <property type="entry name" value="HTH_CROC1"/>
    <property type="match status" value="1"/>
</dbReference>
<keyword evidence="3" id="KW-1185">Reference proteome</keyword>
<dbReference type="EMBL" id="CP013480">
    <property type="protein sequence ID" value="ALS62983.1"/>
    <property type="molecule type" value="Genomic_DNA"/>
</dbReference>
<dbReference type="CDD" id="cd00093">
    <property type="entry name" value="HTH_XRE"/>
    <property type="match status" value="1"/>
</dbReference>
<gene>
    <name evidence="2" type="ORF">AT302_02545</name>
</gene>
<protein>
    <submittedName>
        <fullName evidence="2">XRE family transcriptional regulator</fullName>
    </submittedName>
</protein>
<dbReference type="RefSeq" id="WP_058379838.1">
    <property type="nucleotide sequence ID" value="NZ_CP013480.3"/>
</dbReference>
<sequence length="113" mass="12360">MKISQSKSISSALQAEATRLGQLLARLRTARQFKQTDVAACAGLSRNTIYRIEHGDPGLAFGQILRYLDAVAPGATLQDLYAESDPALAALKLREQTRRVRNLTSADLEALDF</sequence>
<dbReference type="SUPFAM" id="SSF47413">
    <property type="entry name" value="lambda repressor-like DNA-binding domains"/>
    <property type="match status" value="1"/>
</dbReference>
<reference evidence="3" key="1">
    <citation type="submission" date="2015-12" db="EMBL/GenBank/DDBJ databases">
        <title>Complete genome sequence of Pandoraea norimbergensis DSM 11628.</title>
        <authorList>
            <person name="Ee R."/>
            <person name="Lim Y.-L."/>
            <person name="Yong D."/>
            <person name="Yin W.-F."/>
            <person name="Chan K.-G."/>
        </authorList>
    </citation>
    <scope>NUCLEOTIDE SEQUENCE [LARGE SCALE GENOMIC DNA]</scope>
    <source>
        <strain evidence="3">DSM 11628</strain>
    </source>
</reference>
<accession>A0ABN4JR34</accession>
<feature type="domain" description="HTH cro/C1-type" evidence="1">
    <location>
        <begin position="24"/>
        <end position="55"/>
    </location>
</feature>
<evidence type="ECO:0000313" key="2">
    <source>
        <dbReference type="EMBL" id="ALS62983.1"/>
    </source>
</evidence>
<dbReference type="InterPro" id="IPR010982">
    <property type="entry name" value="Lambda_DNA-bd_dom_sf"/>
</dbReference>